<accession>A0A2I2AAR0</accession>
<dbReference type="NCBIfam" id="TIGR00254">
    <property type="entry name" value="GGDEF"/>
    <property type="match status" value="2"/>
</dbReference>
<dbReference type="AlphaFoldDB" id="A0A2I2AAR0"/>
<feature type="domain" description="GGDEF" evidence="3">
    <location>
        <begin position="42"/>
        <end position="167"/>
    </location>
</feature>
<dbReference type="InterPro" id="IPR035919">
    <property type="entry name" value="EAL_sf"/>
</dbReference>
<dbReference type="Gene3D" id="3.30.450.20">
    <property type="entry name" value="PAS domain"/>
    <property type="match status" value="1"/>
</dbReference>
<dbReference type="Gene3D" id="3.30.70.270">
    <property type="match status" value="2"/>
</dbReference>
<dbReference type="SUPFAM" id="SSF55073">
    <property type="entry name" value="Nucleotide cyclase"/>
    <property type="match status" value="2"/>
</dbReference>
<dbReference type="InterPro" id="IPR001633">
    <property type="entry name" value="EAL_dom"/>
</dbReference>
<dbReference type="CDD" id="cd01949">
    <property type="entry name" value="GGDEF"/>
    <property type="match status" value="2"/>
</dbReference>
<comment type="caution">
    <text evidence="4">The sequence shown here is derived from an EMBL/GenBank/DDBJ whole genome shotgun (WGS) entry which is preliminary data.</text>
</comment>
<dbReference type="PROSITE" id="PS50883">
    <property type="entry name" value="EAL"/>
    <property type="match status" value="1"/>
</dbReference>
<feature type="domain" description="PAC" evidence="1">
    <location>
        <begin position="800"/>
        <end position="857"/>
    </location>
</feature>
<dbReference type="Gene3D" id="3.20.20.450">
    <property type="entry name" value="EAL domain"/>
    <property type="match status" value="1"/>
</dbReference>
<dbReference type="PANTHER" id="PTHR44757">
    <property type="entry name" value="DIGUANYLATE CYCLASE DGCP"/>
    <property type="match status" value="1"/>
</dbReference>
<dbReference type="InterPro" id="IPR043128">
    <property type="entry name" value="Rev_trsase/Diguanyl_cyclase"/>
</dbReference>
<dbReference type="Pfam" id="PF08448">
    <property type="entry name" value="PAS_4"/>
    <property type="match status" value="1"/>
</dbReference>
<dbReference type="InterPro" id="IPR052155">
    <property type="entry name" value="Biofilm_reg_signaling"/>
</dbReference>
<dbReference type="InterPro" id="IPR035965">
    <property type="entry name" value="PAS-like_dom_sf"/>
</dbReference>
<dbReference type="SMART" id="SM00052">
    <property type="entry name" value="EAL"/>
    <property type="match status" value="1"/>
</dbReference>
<evidence type="ECO:0000259" key="3">
    <source>
        <dbReference type="PROSITE" id="PS50887"/>
    </source>
</evidence>
<feature type="domain" description="EAL" evidence="2">
    <location>
        <begin position="176"/>
        <end position="431"/>
    </location>
</feature>
<dbReference type="Pfam" id="PF00563">
    <property type="entry name" value="EAL"/>
    <property type="match status" value="1"/>
</dbReference>
<dbReference type="CDD" id="cd01948">
    <property type="entry name" value="EAL"/>
    <property type="match status" value="1"/>
</dbReference>
<dbReference type="PROSITE" id="PS50887">
    <property type="entry name" value="GGDEF"/>
    <property type="match status" value="2"/>
</dbReference>
<dbReference type="InterPro" id="IPR000700">
    <property type="entry name" value="PAS-assoc_C"/>
</dbReference>
<dbReference type="EMBL" id="PKGI01000029">
    <property type="protein sequence ID" value="PLA76447.1"/>
    <property type="molecule type" value="Genomic_DNA"/>
</dbReference>
<gene>
    <name evidence="4" type="ORF">CYR79_05910</name>
</gene>
<dbReference type="Proteomes" id="UP000234579">
    <property type="component" value="Unassembled WGS sequence"/>
</dbReference>
<reference evidence="5" key="1">
    <citation type="submission" date="2017-12" db="EMBL/GenBank/DDBJ databases">
        <authorList>
            <person name="Christensen H."/>
        </authorList>
    </citation>
    <scope>NUCLEOTIDE SEQUENCE [LARGE SCALE GENOMIC DNA]</scope>
    <source>
        <strain evidence="5">268A</strain>
    </source>
</reference>
<evidence type="ECO:0000313" key="4">
    <source>
        <dbReference type="EMBL" id="PLA76447.1"/>
    </source>
</evidence>
<dbReference type="InterPro" id="IPR000160">
    <property type="entry name" value="GGDEF_dom"/>
</dbReference>
<dbReference type="Pfam" id="PF00990">
    <property type="entry name" value="GGDEF"/>
    <property type="match status" value="2"/>
</dbReference>
<dbReference type="SMART" id="SM00267">
    <property type="entry name" value="GGDEF"/>
    <property type="match status" value="2"/>
</dbReference>
<sequence>MLMGSVNMTKNNQTNELTGLLTISRFREVAHQALENTDLRAQGVSFIYLDIENFKNYNEIMGFSAGDEVLQFMAKTIDDEFNNRHVAYFGSDHFVILARNSEALVKTKTIVATLNAKFGQMSVNVKAGIYTLQPDDDIDISVCCDRAKIACDSIKHKYDASYCFYTNEMGRDLWLRRFITDQFPTALASGHIKVNFQPIVRALTDDVCGLEALVRWNDPDYGFISPGQFVPVLEQAHLVHKLDIFVIEEVCRAYKYSLADSNLATVPVSVNLSRLDFSLCDIYEEVERLIKKYDVPKDMLHIEVTETGLNEEGNFLRDGIIKFQENGYQVWMDDFGSGYSSFNVLKDYDFDVLKLDMKFLADFEKNENAHIIIASIVSMAKKLGIRTVTEGVETKEQWEFLKSIGCDMGQGYFFNRPAPLEQIWESMTAKRRGNEELTNRSYYDAIDRIDLKGSNPFSYERRKQLDQGLPLAIAELRNGSYRFLKATPGFVKLIRTLGVKSIKECEELFNDTNSNINKQINRLLENSTQTGEVSEIDFVMNGNYANISVRYIDQDANSTAFLLEVANLSQNRNLARSKKREEAMRFIYSLFDRVELINLSEGTVENLYRNNMHTSSILRGGAVKEVVDNYAQENIHPDDIAKFRKFYDENTMEERIKAEGGKKYITEYLRTKDENGHYCWKLYCIVPFPLNNNRMLLSCVFDVDAKKSLKLIGQMAIKKDVLSDSDGKISHAILWANLLAMSQFGVYWKDTDRRFIGANQTYLSYNSLKSEQELIGKREEELGWELNPDFRIDEDQKVLTEGEQVVNREGTMIVDGNLRNIATSKSPIYDTEGKIIGLMGYIIDITMESRDSKGLLNLAFTDLLTGILNRRGLMDALLEYEQMYLKRKADFVIAYVDVDNFTDFNDKNGRSYGDRLLSEVAYALRNRLGKSCVVGRIGSDEFVLLKRVKDLGDASQLQALIRATVADIHQIGNKPCQVSASVGTALFSEVDNTQQLLRKADRKMQMDKHGHSRLTKMFEV</sequence>
<evidence type="ECO:0000259" key="2">
    <source>
        <dbReference type="PROSITE" id="PS50883"/>
    </source>
</evidence>
<feature type="domain" description="GGDEF" evidence="3">
    <location>
        <begin position="889"/>
        <end position="1019"/>
    </location>
</feature>
<dbReference type="PROSITE" id="PS50113">
    <property type="entry name" value="PAC"/>
    <property type="match status" value="1"/>
</dbReference>
<dbReference type="InterPro" id="IPR029787">
    <property type="entry name" value="Nucleotide_cyclase"/>
</dbReference>
<evidence type="ECO:0000259" key="1">
    <source>
        <dbReference type="PROSITE" id="PS50113"/>
    </source>
</evidence>
<evidence type="ECO:0008006" key="6">
    <source>
        <dbReference type="Google" id="ProtNLM"/>
    </source>
</evidence>
<proteinExistence type="predicted"/>
<protein>
    <recommendedName>
        <fullName evidence="6">Diguanylate cyclase</fullName>
    </recommendedName>
</protein>
<organism evidence="4 5">
    <name type="scientific">Ligilactobacillus agilis</name>
    <dbReference type="NCBI Taxonomy" id="1601"/>
    <lineage>
        <taxon>Bacteria</taxon>
        <taxon>Bacillati</taxon>
        <taxon>Bacillota</taxon>
        <taxon>Bacilli</taxon>
        <taxon>Lactobacillales</taxon>
        <taxon>Lactobacillaceae</taxon>
        <taxon>Ligilactobacillus</taxon>
    </lineage>
</organism>
<dbReference type="InterPro" id="IPR013656">
    <property type="entry name" value="PAS_4"/>
</dbReference>
<name>A0A2I2AAR0_9LACO</name>
<dbReference type="PANTHER" id="PTHR44757:SF2">
    <property type="entry name" value="BIOFILM ARCHITECTURE MAINTENANCE PROTEIN MBAA"/>
    <property type="match status" value="1"/>
</dbReference>
<dbReference type="SUPFAM" id="SSF141868">
    <property type="entry name" value="EAL domain-like"/>
    <property type="match status" value="1"/>
</dbReference>
<dbReference type="SUPFAM" id="SSF55785">
    <property type="entry name" value="PYP-like sensor domain (PAS domain)"/>
    <property type="match status" value="1"/>
</dbReference>
<evidence type="ECO:0000313" key="5">
    <source>
        <dbReference type="Proteomes" id="UP000234579"/>
    </source>
</evidence>